<comment type="catalytic activity">
    <reaction evidence="6">
        <text>ATP + H2O = ADP + phosphate + H(+)</text>
        <dbReference type="Rhea" id="RHEA:13065"/>
        <dbReference type="ChEBI" id="CHEBI:15377"/>
        <dbReference type="ChEBI" id="CHEBI:15378"/>
        <dbReference type="ChEBI" id="CHEBI:30616"/>
        <dbReference type="ChEBI" id="CHEBI:43474"/>
        <dbReference type="ChEBI" id="CHEBI:456216"/>
        <dbReference type="EC" id="3.6.4.13"/>
    </reaction>
</comment>
<comment type="similarity">
    <text evidence="6">Belongs to the DEAD box helicase family.</text>
</comment>
<organism evidence="9 10">
    <name type="scientific">Perkinsus olseni</name>
    <name type="common">Perkinsus atlanticus</name>
    <dbReference type="NCBI Taxonomy" id="32597"/>
    <lineage>
        <taxon>Eukaryota</taxon>
        <taxon>Sar</taxon>
        <taxon>Alveolata</taxon>
        <taxon>Perkinsozoa</taxon>
        <taxon>Perkinsea</taxon>
        <taxon>Perkinsida</taxon>
        <taxon>Perkinsidae</taxon>
        <taxon>Perkinsus</taxon>
    </lineage>
</organism>
<dbReference type="AlphaFoldDB" id="A0A7J6R0P0"/>
<keyword evidence="6" id="KW-0694">RNA-binding</keyword>
<dbReference type="Pfam" id="PF00270">
    <property type="entry name" value="DEAD"/>
    <property type="match status" value="1"/>
</dbReference>
<dbReference type="PROSITE" id="PS51192">
    <property type="entry name" value="HELICASE_ATP_BIND_1"/>
    <property type="match status" value="1"/>
</dbReference>
<comment type="domain">
    <text evidence="6">The Q motif is unique to and characteristic of the DEAD box family of RNA helicases and controls ATP binding and hydrolysis.</text>
</comment>
<dbReference type="PROSITE" id="PS51195">
    <property type="entry name" value="Q_MOTIF"/>
    <property type="match status" value="1"/>
</dbReference>
<comment type="caution">
    <text evidence="9">The sequence shown here is derived from an EMBL/GenBank/DDBJ whole genome shotgun (WGS) entry which is preliminary data.</text>
</comment>
<dbReference type="InterPro" id="IPR027417">
    <property type="entry name" value="P-loop_NTPase"/>
</dbReference>
<dbReference type="PANTHER" id="PTHR24031">
    <property type="entry name" value="RNA HELICASE"/>
    <property type="match status" value="1"/>
</dbReference>
<evidence type="ECO:0000313" key="10">
    <source>
        <dbReference type="Proteomes" id="UP000574390"/>
    </source>
</evidence>
<dbReference type="InterPro" id="IPR014014">
    <property type="entry name" value="RNA_helicase_DEAD_Q_motif"/>
</dbReference>
<evidence type="ECO:0000256" key="4">
    <source>
        <dbReference type="ARBA" id="ARBA00022840"/>
    </source>
</evidence>
<evidence type="ECO:0000259" key="8">
    <source>
        <dbReference type="PROSITE" id="PS51195"/>
    </source>
</evidence>
<dbReference type="EMBL" id="JABANM010025732">
    <property type="protein sequence ID" value="KAF4714127.1"/>
    <property type="molecule type" value="Genomic_DNA"/>
</dbReference>
<dbReference type="Proteomes" id="UP000574390">
    <property type="component" value="Unassembled WGS sequence"/>
</dbReference>
<evidence type="ECO:0000256" key="5">
    <source>
        <dbReference type="PROSITE-ProRule" id="PRU00552"/>
    </source>
</evidence>
<feature type="non-terminal residue" evidence="9">
    <location>
        <position position="124"/>
    </location>
</feature>
<accession>A0A7J6R0P0</accession>
<sequence length="124" mass="13539">VEDTSAVNGKTAAGEIAADGQKKGNYVGIHATGFRDFLLKPELLRAIVDCGFEHPSEVQHEAIPQAILGTDILCQAKSGMGKTAVFVLAILQQLNVDEKDTDVKVLIMCHTRELAYQIKNEFDR</sequence>
<comment type="function">
    <text evidence="6">RNA helicase.</text>
</comment>
<dbReference type="Gene3D" id="3.40.50.300">
    <property type="entry name" value="P-loop containing nucleotide triphosphate hydrolases"/>
    <property type="match status" value="1"/>
</dbReference>
<dbReference type="GO" id="GO:0016787">
    <property type="term" value="F:hydrolase activity"/>
    <property type="evidence" value="ECO:0007669"/>
    <property type="project" value="UniProtKB-KW"/>
</dbReference>
<feature type="domain" description="DEAD-box RNA helicase Q" evidence="8">
    <location>
        <begin position="32"/>
        <end position="60"/>
    </location>
</feature>
<keyword evidence="3 6" id="KW-0347">Helicase</keyword>
<keyword evidence="1 6" id="KW-0547">Nucleotide-binding</keyword>
<dbReference type="EC" id="3.6.4.13" evidence="6"/>
<reference evidence="9 10" key="1">
    <citation type="submission" date="2020-04" db="EMBL/GenBank/DDBJ databases">
        <title>Perkinsus olseni comparative genomics.</title>
        <authorList>
            <person name="Bogema D.R."/>
        </authorList>
    </citation>
    <scope>NUCLEOTIDE SEQUENCE [LARGE SCALE GENOMIC DNA]</scope>
    <source>
        <strain evidence="9">ATCC PRA-205</strain>
    </source>
</reference>
<proteinExistence type="inferred from homology"/>
<evidence type="ECO:0000256" key="6">
    <source>
        <dbReference type="RuleBase" id="RU365068"/>
    </source>
</evidence>
<dbReference type="InterPro" id="IPR014001">
    <property type="entry name" value="Helicase_ATP-bd"/>
</dbReference>
<dbReference type="GO" id="GO:0003723">
    <property type="term" value="F:RNA binding"/>
    <property type="evidence" value="ECO:0007669"/>
    <property type="project" value="UniProtKB-UniRule"/>
</dbReference>
<evidence type="ECO:0000256" key="1">
    <source>
        <dbReference type="ARBA" id="ARBA00022741"/>
    </source>
</evidence>
<name>A0A7J6R0P0_PEROL</name>
<feature type="non-terminal residue" evidence="9">
    <location>
        <position position="1"/>
    </location>
</feature>
<evidence type="ECO:0000256" key="3">
    <source>
        <dbReference type="ARBA" id="ARBA00022806"/>
    </source>
</evidence>
<dbReference type="GO" id="GO:0003724">
    <property type="term" value="F:RNA helicase activity"/>
    <property type="evidence" value="ECO:0007669"/>
    <property type="project" value="UniProtKB-EC"/>
</dbReference>
<keyword evidence="2 6" id="KW-0378">Hydrolase</keyword>
<evidence type="ECO:0000256" key="2">
    <source>
        <dbReference type="ARBA" id="ARBA00022801"/>
    </source>
</evidence>
<feature type="short sequence motif" description="Q motif" evidence="5">
    <location>
        <begin position="32"/>
        <end position="60"/>
    </location>
</feature>
<dbReference type="InterPro" id="IPR011545">
    <property type="entry name" value="DEAD/DEAH_box_helicase_dom"/>
</dbReference>
<evidence type="ECO:0000313" key="9">
    <source>
        <dbReference type="EMBL" id="KAF4714127.1"/>
    </source>
</evidence>
<dbReference type="SUPFAM" id="SSF52540">
    <property type="entry name" value="P-loop containing nucleoside triphosphate hydrolases"/>
    <property type="match status" value="1"/>
</dbReference>
<feature type="domain" description="Helicase ATP-binding" evidence="7">
    <location>
        <begin position="63"/>
        <end position="124"/>
    </location>
</feature>
<protein>
    <recommendedName>
        <fullName evidence="6">ATP-dependent RNA helicase</fullName>
        <ecNumber evidence="6">3.6.4.13</ecNumber>
    </recommendedName>
</protein>
<keyword evidence="4 6" id="KW-0067">ATP-binding</keyword>
<evidence type="ECO:0000259" key="7">
    <source>
        <dbReference type="PROSITE" id="PS51192"/>
    </source>
</evidence>
<dbReference type="GO" id="GO:0005524">
    <property type="term" value="F:ATP binding"/>
    <property type="evidence" value="ECO:0007669"/>
    <property type="project" value="UniProtKB-UniRule"/>
</dbReference>
<gene>
    <name evidence="9" type="primary">SUB2_36</name>
    <name evidence="9" type="ORF">FOZ62_022025</name>
</gene>